<proteinExistence type="predicted"/>
<dbReference type="AlphaFoldDB" id="A0A062V182"/>
<protein>
    <submittedName>
        <fullName evidence="2">Uncharacterized protein</fullName>
    </submittedName>
</protein>
<dbReference type="Proteomes" id="UP000027153">
    <property type="component" value="Unassembled WGS sequence"/>
</dbReference>
<dbReference type="EMBL" id="JMIY01000007">
    <property type="protein sequence ID" value="KCZ71142.1"/>
    <property type="molecule type" value="Genomic_DNA"/>
</dbReference>
<keyword evidence="1" id="KW-0812">Transmembrane</keyword>
<accession>A0A062V182</accession>
<evidence type="ECO:0000256" key="1">
    <source>
        <dbReference type="SAM" id="Phobius"/>
    </source>
</evidence>
<organism evidence="2 3">
    <name type="scientific">Candidatus Methanoperedens nitratireducens</name>
    <dbReference type="NCBI Taxonomy" id="1392998"/>
    <lineage>
        <taxon>Archaea</taxon>
        <taxon>Methanobacteriati</taxon>
        <taxon>Methanobacteriota</taxon>
        <taxon>Stenosarchaea group</taxon>
        <taxon>Methanomicrobia</taxon>
        <taxon>Methanosarcinales</taxon>
        <taxon>ANME-2 cluster</taxon>
        <taxon>Candidatus Methanoperedentaceae</taxon>
        <taxon>Candidatus Methanoperedens</taxon>
    </lineage>
</organism>
<keyword evidence="1" id="KW-1133">Transmembrane helix</keyword>
<feature type="transmembrane region" description="Helical" evidence="1">
    <location>
        <begin position="81"/>
        <end position="101"/>
    </location>
</feature>
<keyword evidence="3" id="KW-1185">Reference proteome</keyword>
<feature type="transmembrane region" description="Helical" evidence="1">
    <location>
        <begin position="43"/>
        <end position="61"/>
    </location>
</feature>
<evidence type="ECO:0000313" key="3">
    <source>
        <dbReference type="Proteomes" id="UP000027153"/>
    </source>
</evidence>
<evidence type="ECO:0000313" key="2">
    <source>
        <dbReference type="EMBL" id="KCZ71142.1"/>
    </source>
</evidence>
<sequence>MSDLFSIILNTIASMVVIICSVLSFNLLVGISRELKGLKTMDMMWQYFISMTGLFIMLGIIRAVGTMGNVFFEGLQPIFEALLSIILILYSVFAMLLSISIEEITE</sequence>
<reference evidence="2 3" key="1">
    <citation type="journal article" date="2013" name="Nature">
        <title>Anaerobic oxidation of methane coupled to nitrate reduction in a novel archaeal lineage.</title>
        <authorList>
            <person name="Haroon M.F."/>
            <person name="Hu S."/>
            <person name="Shi Y."/>
            <person name="Imelfort M."/>
            <person name="Keller J."/>
            <person name="Hugenholtz P."/>
            <person name="Yuan Z."/>
            <person name="Tyson G.W."/>
        </authorList>
    </citation>
    <scope>NUCLEOTIDE SEQUENCE [LARGE SCALE GENOMIC DNA]</scope>
    <source>
        <strain evidence="2 3">ANME-2d</strain>
    </source>
</reference>
<comment type="caution">
    <text evidence="2">The sequence shown here is derived from an EMBL/GenBank/DDBJ whole genome shotgun (WGS) entry which is preliminary data.</text>
</comment>
<keyword evidence="1" id="KW-0472">Membrane</keyword>
<dbReference type="OrthoDB" id="378031at2157"/>
<gene>
    <name evidence="2" type="ORF">ANME2D_03174</name>
</gene>
<feature type="transmembrane region" description="Helical" evidence="1">
    <location>
        <begin position="6"/>
        <end position="31"/>
    </location>
</feature>
<name>A0A062V182_9EURY</name>
<dbReference type="RefSeq" id="WP_048093363.1">
    <property type="nucleotide sequence ID" value="NZ_JMIY01000007.1"/>
</dbReference>